<dbReference type="AlphaFoldDB" id="A0ABD1MH43"/>
<accession>A0ABD1MH43</accession>
<dbReference type="PANTHER" id="PTHR45719">
    <property type="entry name" value="GLYCOSYLTRANSFERASE"/>
    <property type="match status" value="1"/>
</dbReference>
<dbReference type="InterPro" id="IPR044610">
    <property type="entry name" value="GLCAT14A/B/C"/>
</dbReference>
<dbReference type="GO" id="GO:0016020">
    <property type="term" value="C:membrane"/>
    <property type="evidence" value="ECO:0007669"/>
    <property type="project" value="UniProtKB-SubCell"/>
</dbReference>
<gene>
    <name evidence="6" type="ORF">Fmac_016339</name>
</gene>
<dbReference type="Pfam" id="PF02485">
    <property type="entry name" value="Branch"/>
    <property type="match status" value="1"/>
</dbReference>
<reference evidence="6 7" key="1">
    <citation type="submission" date="2024-08" db="EMBL/GenBank/DDBJ databases">
        <title>Insights into the chromosomal genome structure of Flemingia macrophylla.</title>
        <authorList>
            <person name="Ding Y."/>
            <person name="Zhao Y."/>
            <person name="Bi W."/>
            <person name="Wu M."/>
            <person name="Zhao G."/>
            <person name="Gong Y."/>
            <person name="Li W."/>
            <person name="Zhang P."/>
        </authorList>
    </citation>
    <scope>NUCLEOTIDE SEQUENCE [LARGE SCALE GENOMIC DNA]</scope>
    <source>
        <strain evidence="6">DYQJB</strain>
        <tissue evidence="6">Leaf</tissue>
    </source>
</reference>
<sequence>MSIKIFLVSFILTSLLFFLLFIPTRLSIPNSTFKPSNSMSYFNTTKANKSYPVTFAYLISASKGDSGKLKRLVRALYHPGNYYLIHLDYGAPEAEHRDVVEYVAKDPVFGQLGNVWVVGKRNLVTYRGPTMLSTTLHAMAMLLRSCQWDWFINLSASDYPLVTQDDMIQAFSHVPRDINFIHHSSQLGWKLYKRGKPIIIDPGLYSLKKSHIWMATKQRSLPTSFKLYTGSAWTILSRSFAEYCIVGWENLPRILLLYYTNFVSSPEGYFQTVICNSKDYKNTAANSDLHFIAWDNPPRQHPRVLGLKDYRKMVLSNRPFARKFKKNDPILDKIDRELLKRHRGQFSFGGWCSKGGRECPSLETENYGVLKPSPASKKLKALLSYTISSKVFHKQQCR</sequence>
<dbReference type="InterPro" id="IPR003406">
    <property type="entry name" value="Glyco_trans_14"/>
</dbReference>
<keyword evidence="5" id="KW-0325">Glycoprotein</keyword>
<evidence type="ECO:0000313" key="7">
    <source>
        <dbReference type="Proteomes" id="UP001603857"/>
    </source>
</evidence>
<evidence type="ECO:0000256" key="1">
    <source>
        <dbReference type="ARBA" id="ARBA00004606"/>
    </source>
</evidence>
<dbReference type="GO" id="GO:0016757">
    <property type="term" value="F:glycosyltransferase activity"/>
    <property type="evidence" value="ECO:0007669"/>
    <property type="project" value="UniProtKB-KW"/>
</dbReference>
<keyword evidence="7" id="KW-1185">Reference proteome</keyword>
<evidence type="ECO:0000256" key="4">
    <source>
        <dbReference type="ARBA" id="ARBA00023136"/>
    </source>
</evidence>
<protein>
    <submittedName>
        <fullName evidence="6">Uncharacterized protein</fullName>
    </submittedName>
</protein>
<dbReference type="Proteomes" id="UP001603857">
    <property type="component" value="Unassembled WGS sequence"/>
</dbReference>
<proteinExistence type="predicted"/>
<evidence type="ECO:0000256" key="5">
    <source>
        <dbReference type="ARBA" id="ARBA00023180"/>
    </source>
</evidence>
<dbReference type="EMBL" id="JBGMDY010000005">
    <property type="protein sequence ID" value="KAL2335126.1"/>
    <property type="molecule type" value="Genomic_DNA"/>
</dbReference>
<comment type="caution">
    <text evidence="6">The sequence shown here is derived from an EMBL/GenBank/DDBJ whole genome shotgun (WGS) entry which is preliminary data.</text>
</comment>
<organism evidence="6 7">
    <name type="scientific">Flemingia macrophylla</name>
    <dbReference type="NCBI Taxonomy" id="520843"/>
    <lineage>
        <taxon>Eukaryota</taxon>
        <taxon>Viridiplantae</taxon>
        <taxon>Streptophyta</taxon>
        <taxon>Embryophyta</taxon>
        <taxon>Tracheophyta</taxon>
        <taxon>Spermatophyta</taxon>
        <taxon>Magnoliopsida</taxon>
        <taxon>eudicotyledons</taxon>
        <taxon>Gunneridae</taxon>
        <taxon>Pentapetalae</taxon>
        <taxon>rosids</taxon>
        <taxon>fabids</taxon>
        <taxon>Fabales</taxon>
        <taxon>Fabaceae</taxon>
        <taxon>Papilionoideae</taxon>
        <taxon>50 kb inversion clade</taxon>
        <taxon>NPAAA clade</taxon>
        <taxon>indigoferoid/millettioid clade</taxon>
        <taxon>Phaseoleae</taxon>
        <taxon>Flemingia</taxon>
    </lineage>
</organism>
<keyword evidence="4" id="KW-0472">Membrane</keyword>
<evidence type="ECO:0000313" key="6">
    <source>
        <dbReference type="EMBL" id="KAL2335126.1"/>
    </source>
</evidence>
<comment type="subcellular location">
    <subcellularLocation>
        <location evidence="1">Membrane</location>
        <topology evidence="1">Single-pass type II membrane protein</topology>
    </subcellularLocation>
</comment>
<keyword evidence="3" id="KW-0808">Transferase</keyword>
<keyword evidence="2" id="KW-0328">Glycosyltransferase</keyword>
<evidence type="ECO:0000256" key="2">
    <source>
        <dbReference type="ARBA" id="ARBA00022676"/>
    </source>
</evidence>
<evidence type="ECO:0000256" key="3">
    <source>
        <dbReference type="ARBA" id="ARBA00022679"/>
    </source>
</evidence>
<name>A0ABD1MH43_9FABA</name>
<dbReference type="PANTHER" id="PTHR45719:SF4">
    <property type="entry name" value="CORE-2_I-BRANCHING BETA-1,6-N-ACETYLGLUCOSAMINYLTRANSFERASE FAMILY PROTEIN"/>
    <property type="match status" value="1"/>
</dbReference>